<keyword evidence="1" id="KW-0812">Transmembrane</keyword>
<dbReference type="RefSeq" id="WP_054875804.1">
    <property type="nucleotide sequence ID" value="NZ_LKET01000039.1"/>
</dbReference>
<dbReference type="AlphaFoldDB" id="A0A0P8Y986"/>
<dbReference type="STRING" id="36849.OXPF_27940"/>
<feature type="transmembrane region" description="Helical" evidence="1">
    <location>
        <begin position="50"/>
        <end position="70"/>
    </location>
</feature>
<proteinExistence type="predicted"/>
<dbReference type="EMBL" id="LKET01000039">
    <property type="protein sequence ID" value="KPU43353.1"/>
    <property type="molecule type" value="Genomic_DNA"/>
</dbReference>
<accession>A0A0P8Y986</accession>
<keyword evidence="1" id="KW-1133">Transmembrane helix</keyword>
<reference evidence="2 3" key="1">
    <citation type="submission" date="2015-09" db="EMBL/GenBank/DDBJ databases">
        <title>Genome sequence of Oxobacter pfennigii DSM 3222.</title>
        <authorList>
            <person name="Poehlein A."/>
            <person name="Bengelsdorf F.R."/>
            <person name="Schiel-Bengelsdorf B."/>
            <person name="Duerre P."/>
            <person name="Daniel R."/>
        </authorList>
    </citation>
    <scope>NUCLEOTIDE SEQUENCE [LARGE SCALE GENOMIC DNA]</scope>
    <source>
        <strain evidence="2 3">DSM 3222</strain>
    </source>
</reference>
<keyword evidence="3" id="KW-1185">Reference proteome</keyword>
<evidence type="ECO:0000256" key="1">
    <source>
        <dbReference type="SAM" id="Phobius"/>
    </source>
</evidence>
<feature type="transmembrane region" description="Helical" evidence="1">
    <location>
        <begin position="82"/>
        <end position="103"/>
    </location>
</feature>
<keyword evidence="1" id="KW-0472">Membrane</keyword>
<protein>
    <recommendedName>
        <fullName evidence="4">ABC-2 family transporter protein</fullName>
    </recommendedName>
</protein>
<comment type="caution">
    <text evidence="2">The sequence shown here is derived from an EMBL/GenBank/DDBJ whole genome shotgun (WGS) entry which is preliminary data.</text>
</comment>
<feature type="transmembrane region" description="Helical" evidence="1">
    <location>
        <begin position="144"/>
        <end position="165"/>
    </location>
</feature>
<feature type="transmembrane region" description="Helical" evidence="1">
    <location>
        <begin position="211"/>
        <end position="231"/>
    </location>
</feature>
<dbReference type="Proteomes" id="UP000050326">
    <property type="component" value="Unassembled WGS sequence"/>
</dbReference>
<sequence>MKKMLKNMYIDDGFVMTGYLLVSIFVLIAYLITVAFNYGEFDFMVYKNTYMYYMLFQFMVFSISLLHIKVEKSIAPLDCFKSLMKIVFLSMANIPLLLVIFIAGNMESFNFMVPLAMQSIFGMAVIVLRQWLLMEEKTSEHSGYISHFLVFFINILSLGFLYMYYVHSKSVITTFYDKRIPLIFFLNPLLSIGGYINTEITGYTQLGMLPVVWYCAFWCGCVILSMVILRFKYKKGEAT</sequence>
<dbReference type="OrthoDB" id="1950876at2"/>
<evidence type="ECO:0000313" key="3">
    <source>
        <dbReference type="Proteomes" id="UP000050326"/>
    </source>
</evidence>
<organism evidence="2 3">
    <name type="scientific">Oxobacter pfennigii</name>
    <dbReference type="NCBI Taxonomy" id="36849"/>
    <lineage>
        <taxon>Bacteria</taxon>
        <taxon>Bacillati</taxon>
        <taxon>Bacillota</taxon>
        <taxon>Clostridia</taxon>
        <taxon>Eubacteriales</taxon>
        <taxon>Clostridiaceae</taxon>
        <taxon>Oxobacter</taxon>
    </lineage>
</organism>
<feature type="transmembrane region" description="Helical" evidence="1">
    <location>
        <begin position="12"/>
        <end position="38"/>
    </location>
</feature>
<evidence type="ECO:0008006" key="4">
    <source>
        <dbReference type="Google" id="ProtNLM"/>
    </source>
</evidence>
<gene>
    <name evidence="2" type="ORF">OXPF_27940</name>
</gene>
<evidence type="ECO:0000313" key="2">
    <source>
        <dbReference type="EMBL" id="KPU43353.1"/>
    </source>
</evidence>
<name>A0A0P8Y986_9CLOT</name>
<feature type="transmembrane region" description="Helical" evidence="1">
    <location>
        <begin position="109"/>
        <end position="132"/>
    </location>
</feature>